<evidence type="ECO:0000313" key="7">
    <source>
        <dbReference type="EMBL" id="KUG15209.1"/>
    </source>
</evidence>
<dbReference type="AlphaFoldDB" id="A0A0W8F2X5"/>
<dbReference type="InterPro" id="IPR051784">
    <property type="entry name" value="Nod_factor_ABC_transporter"/>
</dbReference>
<dbReference type="InterPro" id="IPR047817">
    <property type="entry name" value="ABC2_TM_bact-type"/>
</dbReference>
<evidence type="ECO:0000259" key="6">
    <source>
        <dbReference type="PROSITE" id="PS51012"/>
    </source>
</evidence>
<dbReference type="GO" id="GO:0043190">
    <property type="term" value="C:ATP-binding cassette (ABC) transporter complex"/>
    <property type="evidence" value="ECO:0007669"/>
    <property type="project" value="InterPro"/>
</dbReference>
<dbReference type="PROSITE" id="PS51012">
    <property type="entry name" value="ABC_TM2"/>
    <property type="match status" value="1"/>
</dbReference>
<gene>
    <name evidence="7" type="ORF">ASZ90_015128</name>
</gene>
<evidence type="ECO:0000256" key="2">
    <source>
        <dbReference type="ARBA" id="ARBA00022692"/>
    </source>
</evidence>
<dbReference type="PANTHER" id="PTHR43229">
    <property type="entry name" value="NODULATION PROTEIN J"/>
    <property type="match status" value="1"/>
</dbReference>
<feature type="transmembrane region" description="Helical" evidence="5">
    <location>
        <begin position="205"/>
        <end position="225"/>
    </location>
</feature>
<dbReference type="InterPro" id="IPR013525">
    <property type="entry name" value="ABC2_TM"/>
</dbReference>
<feature type="transmembrane region" description="Helical" evidence="5">
    <location>
        <begin position="146"/>
        <end position="168"/>
    </location>
</feature>
<keyword evidence="3 5" id="KW-1133">Transmembrane helix</keyword>
<feature type="transmembrane region" description="Helical" evidence="5">
    <location>
        <begin position="62"/>
        <end position="81"/>
    </location>
</feature>
<name>A0A0W8F2X5_9ZZZZ</name>
<dbReference type="Pfam" id="PF01061">
    <property type="entry name" value="ABC2_membrane"/>
    <property type="match status" value="1"/>
</dbReference>
<dbReference type="EMBL" id="LNQE01001575">
    <property type="protein sequence ID" value="KUG15209.1"/>
    <property type="molecule type" value="Genomic_DNA"/>
</dbReference>
<protein>
    <submittedName>
        <fullName evidence="7">Abc-2 type transporter, nodj</fullName>
    </submittedName>
</protein>
<evidence type="ECO:0000256" key="3">
    <source>
        <dbReference type="ARBA" id="ARBA00022989"/>
    </source>
</evidence>
<accession>A0A0W8F2X5</accession>
<feature type="transmembrane region" description="Helical" evidence="5">
    <location>
        <begin position="180"/>
        <end position="198"/>
    </location>
</feature>
<evidence type="ECO:0000256" key="1">
    <source>
        <dbReference type="ARBA" id="ARBA00004141"/>
    </source>
</evidence>
<dbReference type="PANTHER" id="PTHR43229:SF2">
    <property type="entry name" value="NODULATION PROTEIN J"/>
    <property type="match status" value="1"/>
</dbReference>
<feature type="domain" description="ABC transmembrane type-2" evidence="6">
    <location>
        <begin position="30"/>
        <end position="257"/>
    </location>
</feature>
<organism evidence="7">
    <name type="scientific">hydrocarbon metagenome</name>
    <dbReference type="NCBI Taxonomy" id="938273"/>
    <lineage>
        <taxon>unclassified sequences</taxon>
        <taxon>metagenomes</taxon>
        <taxon>ecological metagenomes</taxon>
    </lineage>
</organism>
<comment type="subcellular location">
    <subcellularLocation>
        <location evidence="1">Membrane</location>
        <topology evidence="1">Multi-pass membrane protein</topology>
    </subcellularLocation>
</comment>
<evidence type="ECO:0000256" key="4">
    <source>
        <dbReference type="ARBA" id="ARBA00023136"/>
    </source>
</evidence>
<keyword evidence="2 5" id="KW-0812">Transmembrane</keyword>
<reference evidence="7" key="1">
    <citation type="journal article" date="2015" name="Proc. Natl. Acad. Sci. U.S.A.">
        <title>Networks of energetic and metabolic interactions define dynamics in microbial communities.</title>
        <authorList>
            <person name="Embree M."/>
            <person name="Liu J.K."/>
            <person name="Al-Bassam M.M."/>
            <person name="Zengler K."/>
        </authorList>
    </citation>
    <scope>NUCLEOTIDE SEQUENCE</scope>
</reference>
<sequence>MDPPFLPRLSWSCLSVWRRNWDVFFKTYQVNFLPPFIEPVLYLLAIGFGLGIFVGEIDGIPYVQFIAPALLAISMMNAAFFECTYSSYVRMYYQKTFDAMIATPLSLDDVITGELLWGATRSLIYSSVMLVVLVAFGVVDLPASLLIIPFSFLAGLLFASIAMCFTAITPGIDALNYPSFLFITPMFLFSGTFFPLSVLPETVQVLAVAILPLTQLVIITRSLTLSMLSPLFFYSLIWIIVVTAVFFVVAIRLMRRRLII</sequence>
<feature type="transmembrane region" description="Helical" evidence="5">
    <location>
        <begin position="231"/>
        <end position="254"/>
    </location>
</feature>
<dbReference type="GO" id="GO:0140359">
    <property type="term" value="F:ABC-type transporter activity"/>
    <property type="evidence" value="ECO:0007669"/>
    <property type="project" value="InterPro"/>
</dbReference>
<dbReference type="PIRSF" id="PIRSF006648">
    <property type="entry name" value="DrrB"/>
    <property type="match status" value="1"/>
</dbReference>
<dbReference type="PRINTS" id="PR00164">
    <property type="entry name" value="ABC2TRNSPORT"/>
</dbReference>
<feature type="transmembrane region" description="Helical" evidence="5">
    <location>
        <begin position="36"/>
        <end position="55"/>
    </location>
</feature>
<feature type="transmembrane region" description="Helical" evidence="5">
    <location>
        <begin position="122"/>
        <end position="139"/>
    </location>
</feature>
<comment type="caution">
    <text evidence="7">The sequence shown here is derived from an EMBL/GenBank/DDBJ whole genome shotgun (WGS) entry which is preliminary data.</text>
</comment>
<keyword evidence="4 5" id="KW-0472">Membrane</keyword>
<evidence type="ECO:0000256" key="5">
    <source>
        <dbReference type="SAM" id="Phobius"/>
    </source>
</evidence>
<proteinExistence type="predicted"/>
<dbReference type="InterPro" id="IPR000412">
    <property type="entry name" value="ABC_2_transport"/>
</dbReference>